<reference evidence="1" key="1">
    <citation type="submission" date="2014-11" db="EMBL/GenBank/DDBJ databases">
        <authorList>
            <person name="Amaro Gonzalez C."/>
        </authorList>
    </citation>
    <scope>NUCLEOTIDE SEQUENCE</scope>
</reference>
<protein>
    <submittedName>
        <fullName evidence="1">Uncharacterized protein</fullName>
    </submittedName>
</protein>
<evidence type="ECO:0000313" key="1">
    <source>
        <dbReference type="EMBL" id="JAH00207.1"/>
    </source>
</evidence>
<organism evidence="1">
    <name type="scientific">Anguilla anguilla</name>
    <name type="common">European freshwater eel</name>
    <name type="synonym">Muraena anguilla</name>
    <dbReference type="NCBI Taxonomy" id="7936"/>
    <lineage>
        <taxon>Eukaryota</taxon>
        <taxon>Metazoa</taxon>
        <taxon>Chordata</taxon>
        <taxon>Craniata</taxon>
        <taxon>Vertebrata</taxon>
        <taxon>Euteleostomi</taxon>
        <taxon>Actinopterygii</taxon>
        <taxon>Neopterygii</taxon>
        <taxon>Teleostei</taxon>
        <taxon>Anguilliformes</taxon>
        <taxon>Anguillidae</taxon>
        <taxon>Anguilla</taxon>
    </lineage>
</organism>
<dbReference type="AlphaFoldDB" id="A0A0E9P7B2"/>
<accession>A0A0E9P7B2</accession>
<name>A0A0E9P7B2_ANGAN</name>
<dbReference type="EMBL" id="GBXM01108370">
    <property type="protein sequence ID" value="JAH00207.1"/>
    <property type="molecule type" value="Transcribed_RNA"/>
</dbReference>
<reference evidence="1" key="2">
    <citation type="journal article" date="2015" name="Fish Shellfish Immunol.">
        <title>Early steps in the European eel (Anguilla anguilla)-Vibrio vulnificus interaction in the gills: Role of the RtxA13 toxin.</title>
        <authorList>
            <person name="Callol A."/>
            <person name="Pajuelo D."/>
            <person name="Ebbesson L."/>
            <person name="Teles M."/>
            <person name="MacKenzie S."/>
            <person name="Amaro C."/>
        </authorList>
    </citation>
    <scope>NUCLEOTIDE SEQUENCE</scope>
</reference>
<sequence length="29" mass="3429">MFLQSERLRVMTETEQHLSLLFSSIFGEV</sequence>
<proteinExistence type="predicted"/>